<evidence type="ECO:0000313" key="2">
    <source>
        <dbReference type="WBParaSite" id="JU765_v2.g835.t1"/>
    </source>
</evidence>
<protein>
    <submittedName>
        <fullName evidence="2">WD repeat-containing protein 74</fullName>
    </submittedName>
</protein>
<organism evidence="1 2">
    <name type="scientific">Panagrolaimus sp. JU765</name>
    <dbReference type="NCBI Taxonomy" id="591449"/>
    <lineage>
        <taxon>Eukaryota</taxon>
        <taxon>Metazoa</taxon>
        <taxon>Ecdysozoa</taxon>
        <taxon>Nematoda</taxon>
        <taxon>Chromadorea</taxon>
        <taxon>Rhabditida</taxon>
        <taxon>Tylenchina</taxon>
        <taxon>Panagrolaimomorpha</taxon>
        <taxon>Panagrolaimoidea</taxon>
        <taxon>Panagrolaimidae</taxon>
        <taxon>Panagrolaimus</taxon>
    </lineage>
</organism>
<accession>A0AC34RMJ8</accession>
<dbReference type="Proteomes" id="UP000887576">
    <property type="component" value="Unplaced"/>
</dbReference>
<evidence type="ECO:0000313" key="1">
    <source>
        <dbReference type="Proteomes" id="UP000887576"/>
    </source>
</evidence>
<sequence>MIDCYIGAATGAFKAVNFKEAKVTNLNRISGLVPKNDEIVAICWGDEEQTEVVSVQADRKIKITNVNRISGLVPKNDEIVAMCWGDEEQTEVVSVQADRKIKVYNELTELYSDLFDAECVEGEGPIKAIRWIKENGNIVTAAGSGHLAVWNNQGKRLSPDNWTAGADLLAMDRNPELLQIATGGKANLLKTWDLERHENVWSAKNVPVDWLYVPVPIWDTNVKYLNQHEMVTTTGKGQIRVYDPRKDQRPVQDFVYMDCPITALSLCYKERFIVVGNTTGNVSVYDLRNTKNQIVKLRSFAGSVRSIDAHPKTPFMVSVGLDRHIRLHHIGKKKLIKKIYAKVHLNSVLFKKINSCEKVKPDDMRWEKEEDWKD</sequence>
<name>A0AC34RMJ8_9BILA</name>
<dbReference type="WBParaSite" id="JU765_v2.g835.t1">
    <property type="protein sequence ID" value="JU765_v2.g835.t1"/>
    <property type="gene ID" value="JU765_v2.g835"/>
</dbReference>
<proteinExistence type="predicted"/>
<reference evidence="2" key="1">
    <citation type="submission" date="2022-11" db="UniProtKB">
        <authorList>
            <consortium name="WormBaseParasite"/>
        </authorList>
    </citation>
    <scope>IDENTIFICATION</scope>
</reference>